<dbReference type="PIRSF" id="PIRSF000941">
    <property type="entry name" value="DUSP12"/>
    <property type="match status" value="1"/>
</dbReference>
<keyword evidence="3" id="KW-0378">Hydrolase</keyword>
<dbReference type="Proteomes" id="UP000054383">
    <property type="component" value="Unassembled WGS sequence"/>
</dbReference>
<dbReference type="GO" id="GO:0005634">
    <property type="term" value="C:nucleus"/>
    <property type="evidence" value="ECO:0007669"/>
    <property type="project" value="TreeGrafter"/>
</dbReference>
<keyword evidence="4" id="KW-0904">Protein phosphatase</keyword>
<dbReference type="PANTHER" id="PTHR45848">
    <property type="entry name" value="DUAL SPECIFICITY PROTEIN PHOSPHATASE 12 FAMILY MEMBER"/>
    <property type="match status" value="1"/>
</dbReference>
<dbReference type="PROSITE" id="PS50054">
    <property type="entry name" value="TYR_PHOSPHATASE_DUAL"/>
    <property type="match status" value="1"/>
</dbReference>
<sequence length="357" mass="39844">MALNRIQGHNIYVGGVLALRNKVALREANITHIVSVLRMRPEETLTESFENLKIQVDDSEDEDLLQYFSSANAFIQSGLDAGGSVLIHCAMGKSRSVAVCIAYLLHRDPQAWNPETLLKVIQQSRSVAEPNDDFMSQLWLYHEMGCPDDVQDHPMYMRWVSNRHIELSTACGRAPEMDVVRFEDELPSRESMAGERSIEVRCRKCRRILATTPFINPHDKNDSRTSSKTPQSLDCAHIFLHPLTWMRPSLFPDSVDKTSTDNAPLSGRLTCPNAKCEANVGKFAWQGFQCSCGKWVVPAIGVARARVDVTDQPAAAVKNVADAASNINNNTNRLGAMGIRLPPHMRATHTDSHRNNL</sequence>
<dbReference type="InterPro" id="IPR000340">
    <property type="entry name" value="Dual-sp_phosphatase_cat-dom"/>
</dbReference>
<evidence type="ECO:0000259" key="7">
    <source>
        <dbReference type="PROSITE" id="PS50056"/>
    </source>
</evidence>
<evidence type="ECO:0000259" key="6">
    <source>
        <dbReference type="PROSITE" id="PS50054"/>
    </source>
</evidence>
<dbReference type="SMART" id="SM00195">
    <property type="entry name" value="DSPc"/>
    <property type="match status" value="1"/>
</dbReference>
<dbReference type="OMA" id="FAWQGMQ"/>
<dbReference type="InterPro" id="IPR020422">
    <property type="entry name" value="TYR_PHOSPHATASE_DUAL_dom"/>
</dbReference>
<dbReference type="EMBL" id="CVMT01000002">
    <property type="protein sequence ID" value="CRG85424.1"/>
    <property type="molecule type" value="Genomic_DNA"/>
</dbReference>
<protein>
    <recommendedName>
        <fullName evidence="2">protein-tyrosine-phosphatase</fullName>
        <ecNumber evidence="2">3.1.3.48</ecNumber>
    </recommendedName>
</protein>
<evidence type="ECO:0000313" key="8">
    <source>
        <dbReference type="EMBL" id="CRG85424.1"/>
    </source>
</evidence>
<gene>
    <name evidence="8" type="ORF">PISL3812_02488</name>
</gene>
<dbReference type="InterPro" id="IPR000387">
    <property type="entry name" value="Tyr_Pase_dom"/>
</dbReference>
<dbReference type="EC" id="3.1.3.48" evidence="2"/>
<evidence type="ECO:0000256" key="4">
    <source>
        <dbReference type="ARBA" id="ARBA00022912"/>
    </source>
</evidence>
<keyword evidence="9" id="KW-1185">Reference proteome</keyword>
<evidence type="ECO:0000256" key="5">
    <source>
        <dbReference type="PIRSR" id="PIRSR000941-50"/>
    </source>
</evidence>
<dbReference type="InterPro" id="IPR016278">
    <property type="entry name" value="DUSP12"/>
</dbReference>
<feature type="domain" description="Tyrosine specific protein phosphatases" evidence="7">
    <location>
        <begin position="65"/>
        <end position="125"/>
    </location>
</feature>
<evidence type="ECO:0000256" key="3">
    <source>
        <dbReference type="ARBA" id="ARBA00022801"/>
    </source>
</evidence>
<feature type="active site" description="Phosphocysteine intermediate" evidence="5">
    <location>
        <position position="89"/>
    </location>
</feature>
<dbReference type="OrthoDB" id="2017893at2759"/>
<dbReference type="InterPro" id="IPR029021">
    <property type="entry name" value="Prot-tyrosine_phosphatase-like"/>
</dbReference>
<dbReference type="PROSITE" id="PS50056">
    <property type="entry name" value="TYR_PHOSPHATASE_2"/>
    <property type="match status" value="1"/>
</dbReference>
<dbReference type="AlphaFoldDB" id="A0A0U1LSA2"/>
<dbReference type="GO" id="GO:0008138">
    <property type="term" value="F:protein tyrosine/serine/threonine phosphatase activity"/>
    <property type="evidence" value="ECO:0007669"/>
    <property type="project" value="InterPro"/>
</dbReference>
<name>A0A0U1LSA2_TALIS</name>
<evidence type="ECO:0000256" key="1">
    <source>
        <dbReference type="ARBA" id="ARBA00008601"/>
    </source>
</evidence>
<proteinExistence type="inferred from homology"/>
<accession>A0A0U1LSA2</accession>
<dbReference type="Gene3D" id="3.90.190.10">
    <property type="entry name" value="Protein tyrosine phosphatase superfamily"/>
    <property type="match status" value="1"/>
</dbReference>
<dbReference type="PANTHER" id="PTHR45848:SF4">
    <property type="entry name" value="DUAL SPECIFICITY PROTEIN PHOSPHATASE 12"/>
    <property type="match status" value="1"/>
</dbReference>
<dbReference type="CDD" id="cd14518">
    <property type="entry name" value="DSP_fungal_YVH1"/>
    <property type="match status" value="1"/>
</dbReference>
<organism evidence="8 9">
    <name type="scientific">Talaromyces islandicus</name>
    <name type="common">Penicillium islandicum</name>
    <dbReference type="NCBI Taxonomy" id="28573"/>
    <lineage>
        <taxon>Eukaryota</taxon>
        <taxon>Fungi</taxon>
        <taxon>Dikarya</taxon>
        <taxon>Ascomycota</taxon>
        <taxon>Pezizomycotina</taxon>
        <taxon>Eurotiomycetes</taxon>
        <taxon>Eurotiomycetidae</taxon>
        <taxon>Eurotiales</taxon>
        <taxon>Trichocomaceae</taxon>
        <taxon>Talaromyces</taxon>
        <taxon>Talaromyces sect. Islandici</taxon>
    </lineage>
</organism>
<evidence type="ECO:0000256" key="2">
    <source>
        <dbReference type="ARBA" id="ARBA00013064"/>
    </source>
</evidence>
<evidence type="ECO:0000313" key="9">
    <source>
        <dbReference type="Proteomes" id="UP000054383"/>
    </source>
</evidence>
<dbReference type="SUPFAM" id="SSF52799">
    <property type="entry name" value="(Phosphotyrosine protein) phosphatases II"/>
    <property type="match status" value="1"/>
</dbReference>
<comment type="similarity">
    <text evidence="1">Belongs to the protein-tyrosine phosphatase family. Non-receptor class dual specificity subfamily.</text>
</comment>
<dbReference type="GO" id="GO:0004725">
    <property type="term" value="F:protein tyrosine phosphatase activity"/>
    <property type="evidence" value="ECO:0007669"/>
    <property type="project" value="UniProtKB-EC"/>
</dbReference>
<dbReference type="STRING" id="28573.A0A0U1LSA2"/>
<dbReference type="Pfam" id="PF00782">
    <property type="entry name" value="DSPc"/>
    <property type="match status" value="1"/>
</dbReference>
<reference evidence="8 9" key="1">
    <citation type="submission" date="2015-04" db="EMBL/GenBank/DDBJ databases">
        <authorList>
            <person name="Syromyatnikov M.Y."/>
            <person name="Popov V.N."/>
        </authorList>
    </citation>
    <scope>NUCLEOTIDE SEQUENCE [LARGE SCALE GENOMIC DNA]</scope>
    <source>
        <strain evidence="8">WF-38-12</strain>
    </source>
</reference>
<feature type="domain" description="Tyrosine-protein phosphatase" evidence="6">
    <location>
        <begin position="2"/>
        <end position="147"/>
    </location>
</feature>